<name>A0A2N5X868_9GAMM</name>
<accession>A0A2N5X868</accession>
<comment type="caution">
    <text evidence="6">The sequence shown here is derived from an EMBL/GenBank/DDBJ whole genome shotgun (WGS) entry which is preliminary data.</text>
</comment>
<dbReference type="RefSeq" id="WP_075999544.1">
    <property type="nucleotide sequence ID" value="NZ_PKUS01000001.1"/>
</dbReference>
<evidence type="ECO:0000256" key="4">
    <source>
        <dbReference type="ARBA" id="ARBA00023136"/>
    </source>
</evidence>
<dbReference type="Pfam" id="PF01124">
    <property type="entry name" value="MAPEG"/>
    <property type="match status" value="1"/>
</dbReference>
<dbReference type="OrthoDB" id="5573101at2"/>
<keyword evidence="2 5" id="KW-0812">Transmembrane</keyword>
<dbReference type="InterPro" id="IPR023352">
    <property type="entry name" value="MAPEG-like_dom_sf"/>
</dbReference>
<evidence type="ECO:0000256" key="3">
    <source>
        <dbReference type="ARBA" id="ARBA00022989"/>
    </source>
</evidence>
<evidence type="ECO:0000256" key="2">
    <source>
        <dbReference type="ARBA" id="ARBA00022692"/>
    </source>
</evidence>
<evidence type="ECO:0000313" key="6">
    <source>
        <dbReference type="EMBL" id="PLW70684.1"/>
    </source>
</evidence>
<feature type="transmembrane region" description="Helical" evidence="5">
    <location>
        <begin position="7"/>
        <end position="27"/>
    </location>
</feature>
<evidence type="ECO:0000256" key="5">
    <source>
        <dbReference type="SAM" id="Phobius"/>
    </source>
</evidence>
<dbReference type="SUPFAM" id="SSF161084">
    <property type="entry name" value="MAPEG domain-like"/>
    <property type="match status" value="1"/>
</dbReference>
<evidence type="ECO:0000256" key="1">
    <source>
        <dbReference type="ARBA" id="ARBA00004370"/>
    </source>
</evidence>
<reference evidence="6 7" key="1">
    <citation type="submission" date="2018-01" db="EMBL/GenBank/DDBJ databases">
        <title>The draft genome sequence of Halioglobus lutimaris HF004.</title>
        <authorList>
            <person name="Du Z.-J."/>
            <person name="Shi M.-J."/>
        </authorList>
    </citation>
    <scope>NUCLEOTIDE SEQUENCE [LARGE SCALE GENOMIC DNA]</scope>
    <source>
        <strain evidence="6 7">HF004</strain>
    </source>
</reference>
<dbReference type="EMBL" id="PKUS01000001">
    <property type="protein sequence ID" value="PLW70684.1"/>
    <property type="molecule type" value="Genomic_DNA"/>
</dbReference>
<dbReference type="InterPro" id="IPR001129">
    <property type="entry name" value="Membr-assoc_MAPEG"/>
</dbReference>
<evidence type="ECO:0000313" key="7">
    <source>
        <dbReference type="Proteomes" id="UP000235005"/>
    </source>
</evidence>
<proteinExistence type="predicted"/>
<organism evidence="6 7">
    <name type="scientific">Pseudohalioglobus lutimaris</name>
    <dbReference type="NCBI Taxonomy" id="1737061"/>
    <lineage>
        <taxon>Bacteria</taxon>
        <taxon>Pseudomonadati</taxon>
        <taxon>Pseudomonadota</taxon>
        <taxon>Gammaproteobacteria</taxon>
        <taxon>Cellvibrionales</taxon>
        <taxon>Halieaceae</taxon>
        <taxon>Pseudohalioglobus</taxon>
    </lineage>
</organism>
<keyword evidence="3 5" id="KW-1133">Transmembrane helix</keyword>
<gene>
    <name evidence="6" type="ORF">C0039_00695</name>
</gene>
<sequence>MQASTEILAPVTVLLLLTCIVWAWMYATRIPAIKRAGMQLDPELPKGQQMAELPARVRWKADNYNHLLEQPTLFYAVALTLALLGAGDGLNLTLAWCYVGLRIAHTLQQAMWNKIEVRFVLFFLSSLVLIALVCRAAMLVWAA</sequence>
<keyword evidence="4 5" id="KW-0472">Membrane</keyword>
<feature type="transmembrane region" description="Helical" evidence="5">
    <location>
        <begin position="119"/>
        <end position="142"/>
    </location>
</feature>
<dbReference type="Gene3D" id="1.20.120.550">
    <property type="entry name" value="Membrane associated eicosanoid/glutathione metabolism-like domain"/>
    <property type="match status" value="1"/>
</dbReference>
<dbReference type="AlphaFoldDB" id="A0A2N5X868"/>
<comment type="subcellular location">
    <subcellularLocation>
        <location evidence="1">Membrane</location>
    </subcellularLocation>
</comment>
<keyword evidence="7" id="KW-1185">Reference proteome</keyword>
<dbReference type="GO" id="GO:0016020">
    <property type="term" value="C:membrane"/>
    <property type="evidence" value="ECO:0007669"/>
    <property type="project" value="UniProtKB-SubCell"/>
</dbReference>
<feature type="transmembrane region" description="Helical" evidence="5">
    <location>
        <begin position="73"/>
        <end position="99"/>
    </location>
</feature>
<protein>
    <submittedName>
        <fullName evidence="6">MAPEG family protein</fullName>
    </submittedName>
</protein>
<dbReference type="Proteomes" id="UP000235005">
    <property type="component" value="Unassembled WGS sequence"/>
</dbReference>